<proteinExistence type="predicted"/>
<evidence type="ECO:0000313" key="4">
    <source>
        <dbReference type="Proteomes" id="UP000756346"/>
    </source>
</evidence>
<dbReference type="EMBL" id="JAGTJQ010000009">
    <property type="protein sequence ID" value="KAH7025221.1"/>
    <property type="molecule type" value="Genomic_DNA"/>
</dbReference>
<dbReference type="AlphaFoldDB" id="A0A9P8Y1P7"/>
<name>A0A9P8Y1P7_9PEZI</name>
<dbReference type="PANTHER" id="PTHR12894">
    <property type="entry name" value="CNH DOMAIN CONTAINING"/>
    <property type="match status" value="1"/>
</dbReference>
<feature type="chain" id="PRO_5040213021" evidence="2">
    <location>
        <begin position="21"/>
        <end position="229"/>
    </location>
</feature>
<feature type="region of interest" description="Disordered" evidence="1">
    <location>
        <begin position="107"/>
        <end position="147"/>
    </location>
</feature>
<comment type="caution">
    <text evidence="3">The sequence shown here is derived from an EMBL/GenBank/DDBJ whole genome shotgun (WGS) entry which is preliminary data.</text>
</comment>
<dbReference type="GeneID" id="70186746"/>
<dbReference type="GO" id="GO:0006914">
    <property type="term" value="P:autophagy"/>
    <property type="evidence" value="ECO:0007669"/>
    <property type="project" value="TreeGrafter"/>
</dbReference>
<reference evidence="3" key="1">
    <citation type="journal article" date="2021" name="Nat. Commun.">
        <title>Genetic determinants of endophytism in the Arabidopsis root mycobiome.</title>
        <authorList>
            <person name="Mesny F."/>
            <person name="Miyauchi S."/>
            <person name="Thiergart T."/>
            <person name="Pickel B."/>
            <person name="Atanasova L."/>
            <person name="Karlsson M."/>
            <person name="Huettel B."/>
            <person name="Barry K.W."/>
            <person name="Haridas S."/>
            <person name="Chen C."/>
            <person name="Bauer D."/>
            <person name="Andreopoulos W."/>
            <person name="Pangilinan J."/>
            <person name="LaButti K."/>
            <person name="Riley R."/>
            <person name="Lipzen A."/>
            <person name="Clum A."/>
            <person name="Drula E."/>
            <person name="Henrissat B."/>
            <person name="Kohler A."/>
            <person name="Grigoriev I.V."/>
            <person name="Martin F.M."/>
            <person name="Hacquard S."/>
        </authorList>
    </citation>
    <scope>NUCLEOTIDE SEQUENCE</scope>
    <source>
        <strain evidence="3">MPI-CAGE-CH-0230</strain>
    </source>
</reference>
<evidence type="ECO:0000256" key="2">
    <source>
        <dbReference type="SAM" id="SignalP"/>
    </source>
</evidence>
<feature type="compositionally biased region" description="Polar residues" evidence="1">
    <location>
        <begin position="115"/>
        <end position="137"/>
    </location>
</feature>
<dbReference type="PANTHER" id="PTHR12894:SF49">
    <property type="entry name" value="VAM6_VPS39-LIKE PROTEIN"/>
    <property type="match status" value="1"/>
</dbReference>
<organism evidence="3 4">
    <name type="scientific">Microdochium trichocladiopsis</name>
    <dbReference type="NCBI Taxonomy" id="1682393"/>
    <lineage>
        <taxon>Eukaryota</taxon>
        <taxon>Fungi</taxon>
        <taxon>Dikarya</taxon>
        <taxon>Ascomycota</taxon>
        <taxon>Pezizomycotina</taxon>
        <taxon>Sordariomycetes</taxon>
        <taxon>Xylariomycetidae</taxon>
        <taxon>Xylariales</taxon>
        <taxon>Microdochiaceae</taxon>
        <taxon>Microdochium</taxon>
    </lineage>
</organism>
<gene>
    <name evidence="3" type="ORF">B0I36DRAFT_353364</name>
</gene>
<feature type="signal peptide" evidence="2">
    <location>
        <begin position="1"/>
        <end position="20"/>
    </location>
</feature>
<evidence type="ECO:0000313" key="3">
    <source>
        <dbReference type="EMBL" id="KAH7025221.1"/>
    </source>
</evidence>
<keyword evidence="2" id="KW-0732">Signal</keyword>
<dbReference type="InterPro" id="IPR032914">
    <property type="entry name" value="Vam6/VPS39/TRAP1"/>
</dbReference>
<dbReference type="GO" id="GO:0034058">
    <property type="term" value="P:endosomal vesicle fusion"/>
    <property type="evidence" value="ECO:0007669"/>
    <property type="project" value="TreeGrafter"/>
</dbReference>
<protein>
    <submittedName>
        <fullName evidence="3">Uncharacterized protein</fullName>
    </submittedName>
</protein>
<accession>A0A9P8Y1P7</accession>
<dbReference type="GO" id="GO:0000329">
    <property type="term" value="C:fungal-type vacuole membrane"/>
    <property type="evidence" value="ECO:0007669"/>
    <property type="project" value="TreeGrafter"/>
</dbReference>
<evidence type="ECO:0000256" key="1">
    <source>
        <dbReference type="SAM" id="MobiDB-lite"/>
    </source>
</evidence>
<dbReference type="Proteomes" id="UP000756346">
    <property type="component" value="Unassembled WGS sequence"/>
</dbReference>
<dbReference type="OrthoDB" id="5231979at2759"/>
<keyword evidence="4" id="KW-1185">Reference proteome</keyword>
<dbReference type="RefSeq" id="XP_046008769.1">
    <property type="nucleotide sequence ID" value="XM_046157200.1"/>
</dbReference>
<sequence length="229" mass="24959">MPHCQPKLLHASLSYVLLDAALIGDRITYEIPWWFGHGNCFFERGNAEVKGSGRHALRLYCAAHRRAAPARQVENRDHPRHGDRVLVGLNTGALRIYRLNELPPQNCTALAPPATESSGEAPSADTNGKSRPSSGGQPTPKPAVKPTDLLREVEKFSTRAIEQLAIIKEANTLVSLSNYHVSLHDLQSYEPIGTLACTKNASKSEMTTFGIGAPVSASISAYFSINQLY</sequence>